<dbReference type="EMBL" id="KL198008">
    <property type="protein sequence ID" value="KDQ28500.1"/>
    <property type="molecule type" value="Genomic_DNA"/>
</dbReference>
<dbReference type="HOGENOM" id="CLU_2020771_0_0_1"/>
<evidence type="ECO:0000256" key="6">
    <source>
        <dbReference type="ARBA" id="ARBA00023001"/>
    </source>
</evidence>
<protein>
    <recommendedName>
        <fullName evidence="4">beta-glucosidase</fullName>
        <ecNumber evidence="4">3.2.1.21</ecNumber>
    </recommendedName>
</protein>
<dbReference type="InParanoid" id="A0A067NNC0"/>
<dbReference type="PANTHER" id="PTHR42715">
    <property type="entry name" value="BETA-GLUCOSIDASE"/>
    <property type="match status" value="1"/>
</dbReference>
<dbReference type="Proteomes" id="UP000027073">
    <property type="component" value="Unassembled WGS sequence"/>
</dbReference>
<keyword evidence="7" id="KW-0119">Carbohydrate metabolism</keyword>
<comment type="catalytic activity">
    <reaction evidence="1">
        <text>Hydrolysis of terminal, non-reducing beta-D-glucosyl residues with release of beta-D-glucose.</text>
        <dbReference type="EC" id="3.2.1.21"/>
    </reaction>
</comment>
<organism evidence="11 12">
    <name type="scientific">Pleurotus ostreatus (strain PC15)</name>
    <name type="common">Oyster mushroom</name>
    <dbReference type="NCBI Taxonomy" id="1137138"/>
    <lineage>
        <taxon>Eukaryota</taxon>
        <taxon>Fungi</taxon>
        <taxon>Dikarya</taxon>
        <taxon>Basidiomycota</taxon>
        <taxon>Agaricomycotina</taxon>
        <taxon>Agaricomycetes</taxon>
        <taxon>Agaricomycetidae</taxon>
        <taxon>Agaricales</taxon>
        <taxon>Pleurotineae</taxon>
        <taxon>Pleurotaceae</taxon>
        <taxon>Pleurotus</taxon>
    </lineage>
</organism>
<reference evidence="12" key="1">
    <citation type="journal article" date="2014" name="Proc. Natl. Acad. Sci. U.S.A.">
        <title>Extensive sampling of basidiomycete genomes demonstrates inadequacy of the white-rot/brown-rot paradigm for wood decay fungi.</title>
        <authorList>
            <person name="Riley R."/>
            <person name="Salamov A.A."/>
            <person name="Brown D.W."/>
            <person name="Nagy L.G."/>
            <person name="Floudas D."/>
            <person name="Held B.W."/>
            <person name="Levasseur A."/>
            <person name="Lombard V."/>
            <person name="Morin E."/>
            <person name="Otillar R."/>
            <person name="Lindquist E.A."/>
            <person name="Sun H."/>
            <person name="LaButti K.M."/>
            <person name="Schmutz J."/>
            <person name="Jabbour D."/>
            <person name="Luo H."/>
            <person name="Baker S.E."/>
            <person name="Pisabarro A.G."/>
            <person name="Walton J.D."/>
            <person name="Blanchette R.A."/>
            <person name="Henrissat B."/>
            <person name="Martin F."/>
            <person name="Cullen D."/>
            <person name="Hibbett D.S."/>
            <person name="Grigoriev I.V."/>
        </authorList>
    </citation>
    <scope>NUCLEOTIDE SEQUENCE [LARGE SCALE GENOMIC DNA]</scope>
    <source>
        <strain evidence="12">PC15</strain>
    </source>
</reference>
<dbReference type="OrthoDB" id="3050230at2759"/>
<feature type="domain" description="Glycoside hydrolase family 3 C-terminal" evidence="10">
    <location>
        <begin position="3"/>
        <end position="123"/>
    </location>
</feature>
<evidence type="ECO:0000256" key="1">
    <source>
        <dbReference type="ARBA" id="ARBA00000448"/>
    </source>
</evidence>
<evidence type="ECO:0000256" key="7">
    <source>
        <dbReference type="ARBA" id="ARBA00023277"/>
    </source>
</evidence>
<evidence type="ECO:0000256" key="4">
    <source>
        <dbReference type="ARBA" id="ARBA00012744"/>
    </source>
</evidence>
<evidence type="ECO:0000256" key="2">
    <source>
        <dbReference type="ARBA" id="ARBA00004987"/>
    </source>
</evidence>
<keyword evidence="6" id="KW-0136">Cellulose degradation</keyword>
<dbReference type="GO" id="GO:0008422">
    <property type="term" value="F:beta-glucosidase activity"/>
    <property type="evidence" value="ECO:0007669"/>
    <property type="project" value="UniProtKB-EC"/>
</dbReference>
<keyword evidence="5" id="KW-0378">Hydrolase</keyword>
<dbReference type="InterPro" id="IPR002772">
    <property type="entry name" value="Glyco_hydro_3_C"/>
</dbReference>
<evidence type="ECO:0000256" key="5">
    <source>
        <dbReference type="ARBA" id="ARBA00022801"/>
    </source>
</evidence>
<keyword evidence="8" id="KW-0326">Glycosidase</keyword>
<dbReference type="Gene3D" id="3.40.50.1700">
    <property type="entry name" value="Glycoside hydrolase family 3 C-terminal domain"/>
    <property type="match status" value="1"/>
</dbReference>
<accession>A0A067NNC0</accession>
<feature type="non-terminal residue" evidence="11">
    <location>
        <position position="123"/>
    </location>
</feature>
<dbReference type="VEuPathDB" id="FungiDB:PLEOSDRAFT_1026044"/>
<dbReference type="GO" id="GO:0030245">
    <property type="term" value="P:cellulose catabolic process"/>
    <property type="evidence" value="ECO:0007669"/>
    <property type="project" value="UniProtKB-KW"/>
</dbReference>
<evidence type="ECO:0000256" key="3">
    <source>
        <dbReference type="ARBA" id="ARBA00005336"/>
    </source>
</evidence>
<dbReference type="InterPro" id="IPR050288">
    <property type="entry name" value="Cellulose_deg_GH3"/>
</dbReference>
<proteinExistence type="inferred from homology"/>
<dbReference type="AlphaFoldDB" id="A0A067NNC0"/>
<comment type="similarity">
    <text evidence="3">Belongs to the glycosyl hydrolase 3 family.</text>
</comment>
<name>A0A067NNC0_PLEO1</name>
<evidence type="ECO:0000259" key="10">
    <source>
        <dbReference type="Pfam" id="PF01915"/>
    </source>
</evidence>
<gene>
    <name evidence="11" type="ORF">PLEOSDRAFT_1026044</name>
</gene>
<dbReference type="STRING" id="1137138.A0A067NNC0"/>
<dbReference type="InterPro" id="IPR036881">
    <property type="entry name" value="Glyco_hydro_3_C_sf"/>
</dbReference>
<dbReference type="PANTHER" id="PTHR42715:SF2">
    <property type="entry name" value="BETA-GLUCOSIDASE F-RELATED"/>
    <property type="match status" value="1"/>
</dbReference>
<keyword evidence="9" id="KW-0624">Polysaccharide degradation</keyword>
<evidence type="ECO:0000256" key="8">
    <source>
        <dbReference type="ARBA" id="ARBA00023295"/>
    </source>
</evidence>
<dbReference type="EC" id="3.2.1.21" evidence="4"/>
<sequence>MGDRNDLDLWFKGESLIERVAVCNNTIAAIPPVGPVFMLWSSRPNITAIVYAGAPGEITGPSPVDVLYGKHNSHGRLVLTPLAILAEAITNGIGCIGSTMRRSSSAMDASNVKPRFEFGFGLS</sequence>
<dbReference type="SUPFAM" id="SSF52279">
    <property type="entry name" value="Beta-D-glucan exohydrolase, C-terminal domain"/>
    <property type="match status" value="1"/>
</dbReference>
<dbReference type="Pfam" id="PF01915">
    <property type="entry name" value="Glyco_hydro_3_C"/>
    <property type="match status" value="1"/>
</dbReference>
<evidence type="ECO:0000313" key="11">
    <source>
        <dbReference type="EMBL" id="KDQ28500.1"/>
    </source>
</evidence>
<evidence type="ECO:0000313" key="12">
    <source>
        <dbReference type="Proteomes" id="UP000027073"/>
    </source>
</evidence>
<evidence type="ECO:0000256" key="9">
    <source>
        <dbReference type="ARBA" id="ARBA00023326"/>
    </source>
</evidence>
<comment type="pathway">
    <text evidence="2">Glycan metabolism; cellulose degradation.</text>
</comment>